<evidence type="ECO:0000313" key="2">
    <source>
        <dbReference type="Proteomes" id="UP000324575"/>
    </source>
</evidence>
<organism evidence="1 2">
    <name type="scientific">Candidatus Ordinivivax streblomastigis</name>
    <dbReference type="NCBI Taxonomy" id="2540710"/>
    <lineage>
        <taxon>Bacteria</taxon>
        <taxon>Pseudomonadati</taxon>
        <taxon>Bacteroidota</taxon>
        <taxon>Bacteroidia</taxon>
        <taxon>Bacteroidales</taxon>
        <taxon>Candidatus Ordinivivax</taxon>
    </lineage>
</organism>
<name>A0A5M8NZU8_9BACT</name>
<proteinExistence type="predicted"/>
<evidence type="ECO:0008006" key="3">
    <source>
        <dbReference type="Google" id="ProtNLM"/>
    </source>
</evidence>
<dbReference type="AlphaFoldDB" id="A0A5M8NZU8"/>
<dbReference type="Proteomes" id="UP000324575">
    <property type="component" value="Unassembled WGS sequence"/>
</dbReference>
<comment type="caution">
    <text evidence="1">The sequence shown here is derived from an EMBL/GenBank/DDBJ whole genome shotgun (WGS) entry which is preliminary data.</text>
</comment>
<gene>
    <name evidence="1" type="ORF">EZS26_002158</name>
</gene>
<protein>
    <recommendedName>
        <fullName evidence="3">N-acetyltransferase domain-containing protein</fullName>
    </recommendedName>
</protein>
<evidence type="ECO:0000313" key="1">
    <source>
        <dbReference type="EMBL" id="KAA6301693.1"/>
    </source>
</evidence>
<accession>A0A5M8NZU8</accession>
<dbReference type="EMBL" id="SNRX01000015">
    <property type="protein sequence ID" value="KAA6301693.1"/>
    <property type="molecule type" value="Genomic_DNA"/>
</dbReference>
<reference evidence="1 2" key="1">
    <citation type="submission" date="2019-03" db="EMBL/GenBank/DDBJ databases">
        <title>Single cell metagenomics reveals metabolic interactions within the superorganism composed of flagellate Streblomastix strix and complex community of Bacteroidetes bacteria on its surface.</title>
        <authorList>
            <person name="Treitli S.C."/>
            <person name="Kolisko M."/>
            <person name="Husnik F."/>
            <person name="Keeling P."/>
            <person name="Hampl V."/>
        </authorList>
    </citation>
    <scope>NUCLEOTIDE SEQUENCE [LARGE SCALE GENOMIC DNA]</scope>
    <source>
        <strain evidence="1">St1</strain>
    </source>
</reference>
<sequence length="126" mass="14315">MKILKVQGSDPILYGLIGPLVMNPAVLASNDNYPFKNSNEHVWYIAVNHNKEVKGFLSVLNNKIGNDYTNKDMDLQGLLIEKALEEIPNGRIVSFIAVKEEWPLMEKLGFAMYKEGVKYSKMIKKL</sequence>